<sequence>MRVHLGGGFAGSPVRAENDWAGGWAGARLVDVIKPETTADDVLKFLDLMEGLGVHIWLDGGWAVDACLGAQTRPHADLDIVLEEKDLPTAESALRERGYGPVERDDTCPWNFVLGDAAGHQVDFHVIVLDGNGHGVLGPPENGDVYPAPALTGRGLVGGREVACVAPEWLVRFHTGYAVDDDDWADVSALCERFGLAIPEDYRRYL</sequence>
<proteinExistence type="predicted"/>
<comment type="caution">
    <text evidence="1">The sequence shown here is derived from an EMBL/GenBank/DDBJ whole genome shotgun (WGS) entry which is preliminary data.</text>
</comment>
<gene>
    <name evidence="1" type="ORF">GCM10009560_39010</name>
</gene>
<protein>
    <submittedName>
        <fullName evidence="1">Aminoglycoside nucleotidyltransferase</fullName>
    </submittedName>
</protein>
<evidence type="ECO:0000313" key="2">
    <source>
        <dbReference type="Proteomes" id="UP001501578"/>
    </source>
</evidence>
<dbReference type="EMBL" id="BAAAHQ010000020">
    <property type="protein sequence ID" value="GAA0933057.1"/>
    <property type="molecule type" value="Genomic_DNA"/>
</dbReference>
<dbReference type="Pfam" id="PF10706">
    <property type="entry name" value="Aminoglyc_resit"/>
    <property type="match status" value="1"/>
</dbReference>
<organism evidence="1 2">
    <name type="scientific">Nonomuraea longicatena</name>
    <dbReference type="NCBI Taxonomy" id="83682"/>
    <lineage>
        <taxon>Bacteria</taxon>
        <taxon>Bacillati</taxon>
        <taxon>Actinomycetota</taxon>
        <taxon>Actinomycetes</taxon>
        <taxon>Streptosporangiales</taxon>
        <taxon>Streptosporangiaceae</taxon>
        <taxon>Nonomuraea</taxon>
    </lineage>
</organism>
<dbReference type="InterPro" id="IPR019646">
    <property type="entry name" value="Aminoglyc_AdlTrfase"/>
</dbReference>
<dbReference type="Proteomes" id="UP001501578">
    <property type="component" value="Unassembled WGS sequence"/>
</dbReference>
<accession>A0ABN1PTH0</accession>
<dbReference type="Gene3D" id="3.30.460.40">
    <property type="match status" value="1"/>
</dbReference>
<evidence type="ECO:0000313" key="1">
    <source>
        <dbReference type="EMBL" id="GAA0933057.1"/>
    </source>
</evidence>
<name>A0ABN1PTH0_9ACTN</name>
<keyword evidence="2" id="KW-1185">Reference proteome</keyword>
<reference evidence="1 2" key="1">
    <citation type="journal article" date="2019" name="Int. J. Syst. Evol. Microbiol.">
        <title>The Global Catalogue of Microorganisms (GCM) 10K type strain sequencing project: providing services to taxonomists for standard genome sequencing and annotation.</title>
        <authorList>
            <consortium name="The Broad Institute Genomics Platform"/>
            <consortium name="The Broad Institute Genome Sequencing Center for Infectious Disease"/>
            <person name="Wu L."/>
            <person name="Ma J."/>
        </authorList>
    </citation>
    <scope>NUCLEOTIDE SEQUENCE [LARGE SCALE GENOMIC DNA]</scope>
    <source>
        <strain evidence="1 2">JCM 11136</strain>
    </source>
</reference>